<evidence type="ECO:0000313" key="1">
    <source>
        <dbReference type="EMBL" id="KAI4859979.1"/>
    </source>
</evidence>
<sequence length="284" mass="31637">MPLPLGPYSSDEEGPCLLPDGQIVCGPHGLVVCDECCTDYADPDPTQPDEDQEDCEYCRGPEKIRGTGRVFPTTFTPPTTSILPTELFPGRRTYGKVTRYVHRDDPRAVLIMTDGACLDNGQANPKAGWALVHGPGLTNKPAIISARLEKEGPFGDEAVQTSNRAELRAVIEALRFRYWPAEGFRTITIATDSEYVVKGSTKWAKTWVKNNWKTSANACVKNKDLWELLLGDFERSDDEGLRIRFWWIPRNWNKNADAAAKKAAAEDTAADHFMGWGGHHFPEN</sequence>
<gene>
    <name evidence="1" type="ORF">F4820DRAFT_131249</name>
</gene>
<proteinExistence type="predicted"/>
<keyword evidence="2" id="KW-1185">Reference proteome</keyword>
<accession>A0ACB9YM01</accession>
<dbReference type="EMBL" id="MU393605">
    <property type="protein sequence ID" value="KAI4859979.1"/>
    <property type="molecule type" value="Genomic_DNA"/>
</dbReference>
<comment type="caution">
    <text evidence="1">The sequence shown here is derived from an EMBL/GenBank/DDBJ whole genome shotgun (WGS) entry which is preliminary data.</text>
</comment>
<evidence type="ECO:0000313" key="2">
    <source>
        <dbReference type="Proteomes" id="UP001497700"/>
    </source>
</evidence>
<name>A0ACB9YM01_9PEZI</name>
<protein>
    <submittedName>
        <fullName evidence="1">Ribonuclease H-like protein</fullName>
    </submittedName>
</protein>
<reference evidence="1 2" key="1">
    <citation type="journal article" date="2022" name="New Phytol.">
        <title>Ecological generalism drives hyperdiversity of secondary metabolite gene clusters in xylarialean endophytes.</title>
        <authorList>
            <person name="Franco M.E.E."/>
            <person name="Wisecaver J.H."/>
            <person name="Arnold A.E."/>
            <person name="Ju Y.M."/>
            <person name="Slot J.C."/>
            <person name="Ahrendt S."/>
            <person name="Moore L.P."/>
            <person name="Eastman K.E."/>
            <person name="Scott K."/>
            <person name="Konkel Z."/>
            <person name="Mondo S.J."/>
            <person name="Kuo A."/>
            <person name="Hayes R.D."/>
            <person name="Haridas S."/>
            <person name="Andreopoulos B."/>
            <person name="Riley R."/>
            <person name="LaButti K."/>
            <person name="Pangilinan J."/>
            <person name="Lipzen A."/>
            <person name="Amirebrahimi M."/>
            <person name="Yan J."/>
            <person name="Adam C."/>
            <person name="Keymanesh K."/>
            <person name="Ng V."/>
            <person name="Louie K."/>
            <person name="Northen T."/>
            <person name="Drula E."/>
            <person name="Henrissat B."/>
            <person name="Hsieh H.M."/>
            <person name="Youens-Clark K."/>
            <person name="Lutzoni F."/>
            <person name="Miadlikowska J."/>
            <person name="Eastwood D.C."/>
            <person name="Hamelin R.C."/>
            <person name="Grigoriev I.V."/>
            <person name="U'Ren J.M."/>
        </authorList>
    </citation>
    <scope>NUCLEOTIDE SEQUENCE [LARGE SCALE GENOMIC DNA]</scope>
    <source>
        <strain evidence="1 2">CBS 119005</strain>
    </source>
</reference>
<organism evidence="1 2">
    <name type="scientific">Hypoxylon rubiginosum</name>
    <dbReference type="NCBI Taxonomy" id="110542"/>
    <lineage>
        <taxon>Eukaryota</taxon>
        <taxon>Fungi</taxon>
        <taxon>Dikarya</taxon>
        <taxon>Ascomycota</taxon>
        <taxon>Pezizomycotina</taxon>
        <taxon>Sordariomycetes</taxon>
        <taxon>Xylariomycetidae</taxon>
        <taxon>Xylariales</taxon>
        <taxon>Hypoxylaceae</taxon>
        <taxon>Hypoxylon</taxon>
    </lineage>
</organism>
<dbReference type="Proteomes" id="UP001497700">
    <property type="component" value="Unassembled WGS sequence"/>
</dbReference>